<evidence type="ECO:0000313" key="4">
    <source>
        <dbReference type="Proteomes" id="UP000008221"/>
    </source>
</evidence>
<organism evidence="3 4">
    <name type="scientific">Acidothermus cellulolyticus (strain ATCC 43068 / DSM 8971 / 11B)</name>
    <dbReference type="NCBI Taxonomy" id="351607"/>
    <lineage>
        <taxon>Bacteria</taxon>
        <taxon>Bacillati</taxon>
        <taxon>Actinomycetota</taxon>
        <taxon>Actinomycetes</taxon>
        <taxon>Acidothermales</taxon>
        <taxon>Acidothermaceae</taxon>
        <taxon>Acidothermus</taxon>
    </lineage>
</organism>
<sequence length="160" mass="17393">MRPGRMGRSEPLSPYATRHGRCDTGGAPPRRWPVAGPRRADGRLPGGPKSCRADRCAGCQADRKAQQRSAPAERRRRTRRFVLLMDGRRDPSRPTPRLADAAPDPSIDPTLAGGADAAAERPDDEWAGLLAPRSPRRLLRQILVDLALVAVTLVLIVLLG</sequence>
<dbReference type="Proteomes" id="UP000008221">
    <property type="component" value="Chromosome"/>
</dbReference>
<evidence type="ECO:0000313" key="3">
    <source>
        <dbReference type="EMBL" id="ABK52543.1"/>
    </source>
</evidence>
<name>A0LSY3_ACIC1</name>
<keyword evidence="2" id="KW-0472">Membrane</keyword>
<feature type="region of interest" description="Disordered" evidence="1">
    <location>
        <begin position="1"/>
        <end position="122"/>
    </location>
</feature>
<proteinExistence type="predicted"/>
<dbReference type="STRING" id="351607.Acel_0770"/>
<dbReference type="AlphaFoldDB" id="A0LSY3"/>
<dbReference type="EMBL" id="CP000481">
    <property type="protein sequence ID" value="ABK52543.1"/>
    <property type="molecule type" value="Genomic_DNA"/>
</dbReference>
<keyword evidence="4" id="KW-1185">Reference proteome</keyword>
<feature type="transmembrane region" description="Helical" evidence="2">
    <location>
        <begin position="142"/>
        <end position="159"/>
    </location>
</feature>
<evidence type="ECO:0000256" key="2">
    <source>
        <dbReference type="SAM" id="Phobius"/>
    </source>
</evidence>
<evidence type="ECO:0000256" key="1">
    <source>
        <dbReference type="SAM" id="MobiDB-lite"/>
    </source>
</evidence>
<reference evidence="3 4" key="1">
    <citation type="journal article" date="2009" name="Genome Res.">
        <title>Complete genome of the cellulolytic thermophile Acidothermus cellulolyticus 11B provides insights into its ecophysiological and evolutionary adaptations.</title>
        <authorList>
            <person name="Barabote R.D."/>
            <person name="Xie G."/>
            <person name="Leu D.H."/>
            <person name="Normand P."/>
            <person name="Necsulea A."/>
            <person name="Daubin V."/>
            <person name="Medigue C."/>
            <person name="Adney W.S."/>
            <person name="Xu X.C."/>
            <person name="Lapidus A."/>
            <person name="Parales R.E."/>
            <person name="Detter C."/>
            <person name="Pujic P."/>
            <person name="Bruce D."/>
            <person name="Lavire C."/>
            <person name="Challacombe J.F."/>
            <person name="Brettin T.S."/>
            <person name="Berry A.M."/>
        </authorList>
    </citation>
    <scope>NUCLEOTIDE SEQUENCE [LARGE SCALE GENOMIC DNA]</scope>
    <source>
        <strain evidence="4">ATCC 43068 / DSM 8971 / 11B</strain>
    </source>
</reference>
<keyword evidence="2" id="KW-1133">Transmembrane helix</keyword>
<dbReference type="KEGG" id="ace:Acel_0770"/>
<accession>A0LSY3</accession>
<keyword evidence="2" id="KW-0812">Transmembrane</keyword>
<dbReference type="HOGENOM" id="CLU_1648431_0_0_11"/>
<gene>
    <name evidence="3" type="ordered locus">Acel_0770</name>
</gene>
<feature type="compositionally biased region" description="Basic and acidic residues" evidence="1">
    <location>
        <begin position="51"/>
        <end position="65"/>
    </location>
</feature>
<dbReference type="InParanoid" id="A0LSY3"/>
<protein>
    <submittedName>
        <fullName evidence="3">Uncharacterized protein</fullName>
    </submittedName>
</protein>